<dbReference type="Pfam" id="PF03729">
    <property type="entry name" value="DUF308"/>
    <property type="match status" value="2"/>
</dbReference>
<keyword evidence="1" id="KW-1133">Transmembrane helix</keyword>
<feature type="transmembrane region" description="Helical" evidence="1">
    <location>
        <begin position="69"/>
        <end position="87"/>
    </location>
</feature>
<evidence type="ECO:0000256" key="1">
    <source>
        <dbReference type="SAM" id="Phobius"/>
    </source>
</evidence>
<dbReference type="EMBL" id="VUNN01000003">
    <property type="protein sequence ID" value="MSU05756.1"/>
    <property type="molecule type" value="Genomic_DNA"/>
</dbReference>
<organism evidence="2 3">
    <name type="scientific">Bullifex porci</name>
    <dbReference type="NCBI Taxonomy" id="2606638"/>
    <lineage>
        <taxon>Bacteria</taxon>
        <taxon>Pseudomonadati</taxon>
        <taxon>Spirochaetota</taxon>
        <taxon>Spirochaetia</taxon>
        <taxon>Spirochaetales</taxon>
        <taxon>Spirochaetaceae</taxon>
        <taxon>Bullifex</taxon>
    </lineage>
</organism>
<evidence type="ECO:0000313" key="3">
    <source>
        <dbReference type="Proteomes" id="UP000460549"/>
    </source>
</evidence>
<dbReference type="AlphaFoldDB" id="A0A7X2PBA5"/>
<gene>
    <name evidence="2" type="ORF">FYJ80_03050</name>
</gene>
<dbReference type="Proteomes" id="UP000460549">
    <property type="component" value="Unassembled WGS sequence"/>
</dbReference>
<evidence type="ECO:0000313" key="2">
    <source>
        <dbReference type="EMBL" id="MSU05756.1"/>
    </source>
</evidence>
<protein>
    <recommendedName>
        <fullName evidence="4">DUF308 domain-containing protein</fullName>
    </recommendedName>
</protein>
<name>A0A7X2PBA5_9SPIO</name>
<sequence length="196" mass="21924">MKKYLSYITSGIILILLGLLFVLAPNAVVKIGVIAFGVYNIVEAVTALVTSYKFKGMGGIIRFNMVKTLINLIISILVVYFAAIAPGTAVASWVVWLIAFNLLFAGLSEVIESWMIKKNGFTELFYYGPSGWLYIVFALLMFIFPNFINSTLLLVLGVIVITSGVFVILWSIKLWSVMRSFKKEEKIAEAEWSEKK</sequence>
<keyword evidence="1" id="KW-0472">Membrane</keyword>
<keyword evidence="3" id="KW-1185">Reference proteome</keyword>
<dbReference type="InterPro" id="IPR005325">
    <property type="entry name" value="DUF308_memb"/>
</dbReference>
<reference evidence="2 3" key="1">
    <citation type="submission" date="2019-08" db="EMBL/GenBank/DDBJ databases">
        <title>In-depth cultivation of the pig gut microbiome towards novel bacterial diversity and tailored functional studies.</title>
        <authorList>
            <person name="Wylensek D."/>
            <person name="Hitch T.C.A."/>
            <person name="Clavel T."/>
        </authorList>
    </citation>
    <scope>NUCLEOTIDE SEQUENCE [LARGE SCALE GENOMIC DNA]</scope>
    <source>
        <strain evidence="2 3">NM-380-WT-3C1</strain>
    </source>
</reference>
<feature type="transmembrane region" description="Helical" evidence="1">
    <location>
        <begin position="31"/>
        <end position="49"/>
    </location>
</feature>
<dbReference type="RefSeq" id="WP_154424652.1">
    <property type="nucleotide sequence ID" value="NZ_VUNN01000003.1"/>
</dbReference>
<keyword evidence="1" id="KW-0812">Transmembrane</keyword>
<comment type="caution">
    <text evidence="2">The sequence shown here is derived from an EMBL/GenBank/DDBJ whole genome shotgun (WGS) entry which is preliminary data.</text>
</comment>
<evidence type="ECO:0008006" key="4">
    <source>
        <dbReference type="Google" id="ProtNLM"/>
    </source>
</evidence>
<feature type="transmembrane region" description="Helical" evidence="1">
    <location>
        <begin position="150"/>
        <end position="172"/>
    </location>
</feature>
<proteinExistence type="predicted"/>
<feature type="transmembrane region" description="Helical" evidence="1">
    <location>
        <begin position="124"/>
        <end position="144"/>
    </location>
</feature>
<accession>A0A7X2PBA5</accession>
<feature type="transmembrane region" description="Helical" evidence="1">
    <location>
        <begin position="7"/>
        <end position="25"/>
    </location>
</feature>
<feature type="transmembrane region" description="Helical" evidence="1">
    <location>
        <begin position="93"/>
        <end position="112"/>
    </location>
</feature>